<dbReference type="EMBL" id="JASMQC010000015">
    <property type="protein sequence ID" value="KAK1939983.1"/>
    <property type="molecule type" value="Genomic_DNA"/>
</dbReference>
<sequence>MTPDAARGCTSIYSAVHLRGQRDQVDLAPPQSFAHHQPDYGIPSQLQRLYAAESAVQAPAAPLPPQPAQPVQGQANQGGFLQPQVIRYPDARQKVFNGKELYVDLGSGFLEWGRRFER</sequence>
<keyword evidence="3" id="KW-1185">Reference proteome</keyword>
<reference evidence="2" key="1">
    <citation type="submission" date="2023-08" db="EMBL/GenBank/DDBJ databases">
        <title>Reference Genome Resource for the Citrus Pathogen Phytophthora citrophthora.</title>
        <authorList>
            <person name="Moller H."/>
            <person name="Coetzee B."/>
            <person name="Rose L.J."/>
            <person name="Van Niekerk J.M."/>
        </authorList>
    </citation>
    <scope>NUCLEOTIDE SEQUENCE</scope>
    <source>
        <strain evidence="2">STE-U-9442</strain>
    </source>
</reference>
<accession>A0AAD9LKH0</accession>
<dbReference type="AlphaFoldDB" id="A0AAD9LKH0"/>
<proteinExistence type="predicted"/>
<dbReference type="Proteomes" id="UP001259832">
    <property type="component" value="Unassembled WGS sequence"/>
</dbReference>
<comment type="caution">
    <text evidence="2">The sequence shown here is derived from an EMBL/GenBank/DDBJ whole genome shotgun (WGS) entry which is preliminary data.</text>
</comment>
<organism evidence="2 3">
    <name type="scientific">Phytophthora citrophthora</name>
    <dbReference type="NCBI Taxonomy" id="4793"/>
    <lineage>
        <taxon>Eukaryota</taxon>
        <taxon>Sar</taxon>
        <taxon>Stramenopiles</taxon>
        <taxon>Oomycota</taxon>
        <taxon>Peronosporomycetes</taxon>
        <taxon>Peronosporales</taxon>
        <taxon>Peronosporaceae</taxon>
        <taxon>Phytophthora</taxon>
    </lineage>
</organism>
<feature type="region of interest" description="Disordered" evidence="1">
    <location>
        <begin position="56"/>
        <end position="76"/>
    </location>
</feature>
<evidence type="ECO:0000313" key="2">
    <source>
        <dbReference type="EMBL" id="KAK1939983.1"/>
    </source>
</evidence>
<name>A0AAD9LKH0_9STRA</name>
<gene>
    <name evidence="2" type="ORF">P3T76_008306</name>
</gene>
<evidence type="ECO:0000256" key="1">
    <source>
        <dbReference type="SAM" id="MobiDB-lite"/>
    </source>
</evidence>
<protein>
    <submittedName>
        <fullName evidence="2">Uncharacterized protein</fullName>
    </submittedName>
</protein>
<evidence type="ECO:0000313" key="3">
    <source>
        <dbReference type="Proteomes" id="UP001259832"/>
    </source>
</evidence>